<dbReference type="GO" id="GO:0005952">
    <property type="term" value="C:cAMP-dependent protein kinase complex"/>
    <property type="evidence" value="ECO:0007669"/>
    <property type="project" value="InterPro"/>
</dbReference>
<dbReference type="SMART" id="SM00450">
    <property type="entry name" value="RHOD"/>
    <property type="match status" value="1"/>
</dbReference>
<protein>
    <recommendedName>
        <fullName evidence="5">Cyclic nucleotide-binding protein</fullName>
    </recommendedName>
</protein>
<organism evidence="3 4">
    <name type="scientific">Solemya velesiana gill symbiont</name>
    <dbReference type="NCBI Taxonomy" id="1918948"/>
    <lineage>
        <taxon>Bacteria</taxon>
        <taxon>Pseudomonadati</taxon>
        <taxon>Pseudomonadota</taxon>
        <taxon>Gammaproteobacteria</taxon>
        <taxon>sulfur-oxidizing symbionts</taxon>
    </lineage>
</organism>
<dbReference type="InterPro" id="IPR000595">
    <property type="entry name" value="cNMP-bd_dom"/>
</dbReference>
<dbReference type="Pfam" id="PF00581">
    <property type="entry name" value="Rhodanese"/>
    <property type="match status" value="1"/>
</dbReference>
<dbReference type="OrthoDB" id="9814704at2"/>
<evidence type="ECO:0008006" key="5">
    <source>
        <dbReference type="Google" id="ProtNLM"/>
    </source>
</evidence>
<dbReference type="CDD" id="cd00038">
    <property type="entry name" value="CAP_ED"/>
    <property type="match status" value="1"/>
</dbReference>
<proteinExistence type="predicted"/>
<dbReference type="InterPro" id="IPR018488">
    <property type="entry name" value="cNMP-bd_CS"/>
</dbReference>
<dbReference type="RefSeq" id="WP_078486241.1">
    <property type="nucleotide sequence ID" value="NZ_MPRJ01000018.1"/>
</dbReference>
<dbReference type="InterPro" id="IPR001763">
    <property type="entry name" value="Rhodanese-like_dom"/>
</dbReference>
<dbReference type="Pfam" id="PF00027">
    <property type="entry name" value="cNMP_binding"/>
    <property type="match status" value="1"/>
</dbReference>
<dbReference type="SUPFAM" id="SSF52821">
    <property type="entry name" value="Rhodanese/Cell cycle control phosphatase"/>
    <property type="match status" value="1"/>
</dbReference>
<dbReference type="PANTHER" id="PTHR11635">
    <property type="entry name" value="CAMP-DEPENDENT PROTEIN KINASE REGULATORY CHAIN"/>
    <property type="match status" value="1"/>
</dbReference>
<sequence length="351" mass="39659">MEIDLNKFRKLIPINSLYEDNLLHLARESTLERRSKGEILFEIGDQSPDSLFLMEGEVLEISVENQKKIVRAGTEEAHYALANLRPRQFRAQVTSETAVIARVDSKLLDKMLAWGQFAPSASTEGMEVAEFEGNGVEDGEWMMAMLQTSAFLKLPSANIQLLFQKMKEYPVKEGDVVIKQGDPGDYYYMIKAGRCKVTRPSDSGTTVLAELDRCDSFGEEALISDVPRNATITMLTDGTLMRVSKNDFLKLLKEPLLNWVDLKKASKMVREGAVRLDVRLESEFKKSRIKGAVNIPLYMLRLRAPRLDRTRKYILYCDTGLRSSAAAFLLSQRGYQVFVLKGGLSALPRHH</sequence>
<feature type="domain" description="Cyclic nucleotide-binding" evidence="1">
    <location>
        <begin position="150"/>
        <end position="252"/>
    </location>
</feature>
<dbReference type="PROSITE" id="PS50206">
    <property type="entry name" value="RHODANESE_3"/>
    <property type="match status" value="1"/>
</dbReference>
<dbReference type="PROSITE" id="PS50042">
    <property type="entry name" value="CNMP_BINDING_3"/>
    <property type="match status" value="1"/>
</dbReference>
<dbReference type="SUPFAM" id="SSF51206">
    <property type="entry name" value="cAMP-binding domain-like"/>
    <property type="match status" value="2"/>
</dbReference>
<dbReference type="InterPro" id="IPR018490">
    <property type="entry name" value="cNMP-bd_dom_sf"/>
</dbReference>
<evidence type="ECO:0000259" key="1">
    <source>
        <dbReference type="PROSITE" id="PS50042"/>
    </source>
</evidence>
<accession>A0A1T2KWG8</accession>
<dbReference type="PANTHER" id="PTHR11635:SF152">
    <property type="entry name" value="CAMP-DEPENDENT PROTEIN KINASE TYPE I REGULATORY SUBUNIT-RELATED"/>
    <property type="match status" value="1"/>
</dbReference>
<dbReference type="Proteomes" id="UP000190896">
    <property type="component" value="Unassembled WGS sequence"/>
</dbReference>
<dbReference type="CDD" id="cd00158">
    <property type="entry name" value="RHOD"/>
    <property type="match status" value="1"/>
</dbReference>
<evidence type="ECO:0000313" key="3">
    <source>
        <dbReference type="EMBL" id="OOZ37090.1"/>
    </source>
</evidence>
<dbReference type="InterPro" id="IPR036873">
    <property type="entry name" value="Rhodanese-like_dom_sf"/>
</dbReference>
<dbReference type="Gene3D" id="3.40.250.10">
    <property type="entry name" value="Rhodanese-like domain"/>
    <property type="match status" value="1"/>
</dbReference>
<evidence type="ECO:0000313" key="4">
    <source>
        <dbReference type="Proteomes" id="UP000190896"/>
    </source>
</evidence>
<evidence type="ECO:0000259" key="2">
    <source>
        <dbReference type="PROSITE" id="PS50206"/>
    </source>
</evidence>
<dbReference type="InterPro" id="IPR014710">
    <property type="entry name" value="RmlC-like_jellyroll"/>
</dbReference>
<reference evidence="3 4" key="1">
    <citation type="submission" date="2016-11" db="EMBL/GenBank/DDBJ databases">
        <title>Mixed transmission modes and dynamic genome evolution in an obligate animal-bacterial symbiosis.</title>
        <authorList>
            <person name="Russell S.L."/>
            <person name="Corbett-Detig R.B."/>
            <person name="Cavanaugh C.M."/>
        </authorList>
    </citation>
    <scope>NUCLEOTIDE SEQUENCE [LARGE SCALE GENOMIC DNA]</scope>
    <source>
        <strain evidence="3">Se-Cadez</strain>
    </source>
</reference>
<dbReference type="GO" id="GO:0005829">
    <property type="term" value="C:cytosol"/>
    <property type="evidence" value="ECO:0007669"/>
    <property type="project" value="TreeGrafter"/>
</dbReference>
<dbReference type="InterPro" id="IPR050503">
    <property type="entry name" value="cAMP-dep_PK_reg_su-like"/>
</dbReference>
<dbReference type="AlphaFoldDB" id="A0A1T2KWG8"/>
<keyword evidence="4" id="KW-1185">Reference proteome</keyword>
<dbReference type="PRINTS" id="PR00103">
    <property type="entry name" value="CAMPKINASE"/>
</dbReference>
<comment type="caution">
    <text evidence="3">The sequence shown here is derived from an EMBL/GenBank/DDBJ whole genome shotgun (WGS) entry which is preliminary data.</text>
</comment>
<gene>
    <name evidence="3" type="ORF">BOW51_04070</name>
</gene>
<name>A0A1T2KWG8_9GAMM</name>
<dbReference type="SMART" id="SM00100">
    <property type="entry name" value="cNMP"/>
    <property type="match status" value="2"/>
</dbReference>
<dbReference type="EMBL" id="MPRJ01000018">
    <property type="protein sequence ID" value="OOZ37090.1"/>
    <property type="molecule type" value="Genomic_DNA"/>
</dbReference>
<feature type="domain" description="Rhodanese" evidence="2">
    <location>
        <begin position="269"/>
        <end position="348"/>
    </location>
</feature>
<dbReference type="Gene3D" id="2.60.120.10">
    <property type="entry name" value="Jelly Rolls"/>
    <property type="match status" value="1"/>
</dbReference>
<dbReference type="PROSITE" id="PS00888">
    <property type="entry name" value="CNMP_BINDING_1"/>
    <property type="match status" value="1"/>
</dbReference>